<dbReference type="EMBL" id="CAFBMQ010000025">
    <property type="protein sequence ID" value="CAB4901621.1"/>
    <property type="molecule type" value="Genomic_DNA"/>
</dbReference>
<dbReference type="InterPro" id="IPR013149">
    <property type="entry name" value="ADH-like_C"/>
</dbReference>
<sequence length="341" mass="33708">MRAVQQTGFGGTAVLEPATVPDPAAGPEDVVVRVEACGLNRLDLLQRTGAVRLPGFSLPHVGGMDVAGVVADAGSRSTVPVGARVVVDPTVPCGRCALCRQGRGGHCAGVRVVGGNVDGGLAEYVAVPASAVHRLPGDADLVQAACLPSPWATAWHAVVAVGRLRAGETLLVPAAAGSIGLAAVQIGRLVGARVVASASTSAKAAALTAVGVDHVAVGDAALADLVADVTDGAGVQVVLEHVGPATWGASMAALAVGGRLVFLGNSSGDAVTFSLASAFHRGLELLGAGAYTAADMAAALRAFWTGGGVALVAAEHPLAETAAAHDQLADRSTVGRVLVRP</sequence>
<protein>
    <submittedName>
        <fullName evidence="4">Unannotated protein</fullName>
    </submittedName>
</protein>
<dbReference type="Gene3D" id="3.90.180.10">
    <property type="entry name" value="Medium-chain alcohol dehydrogenases, catalytic domain"/>
    <property type="match status" value="1"/>
</dbReference>
<gene>
    <name evidence="4" type="ORF">UFOPK3609_00312</name>
</gene>
<dbReference type="Pfam" id="PF08240">
    <property type="entry name" value="ADH_N"/>
    <property type="match status" value="1"/>
</dbReference>
<evidence type="ECO:0000256" key="1">
    <source>
        <dbReference type="ARBA" id="ARBA00022857"/>
    </source>
</evidence>
<evidence type="ECO:0000259" key="3">
    <source>
        <dbReference type="SMART" id="SM00829"/>
    </source>
</evidence>
<accession>A0A6J7G0Z6</accession>
<evidence type="ECO:0000256" key="2">
    <source>
        <dbReference type="ARBA" id="ARBA00023002"/>
    </source>
</evidence>
<keyword evidence="1" id="KW-0521">NADP</keyword>
<dbReference type="InterPro" id="IPR013154">
    <property type="entry name" value="ADH-like_N"/>
</dbReference>
<dbReference type="GO" id="GO:0070402">
    <property type="term" value="F:NADPH binding"/>
    <property type="evidence" value="ECO:0007669"/>
    <property type="project" value="TreeGrafter"/>
</dbReference>
<dbReference type="AlphaFoldDB" id="A0A6J7G0Z6"/>
<proteinExistence type="predicted"/>
<feature type="domain" description="Enoyl reductase (ER)" evidence="3">
    <location>
        <begin position="10"/>
        <end position="339"/>
    </location>
</feature>
<dbReference type="GO" id="GO:0003960">
    <property type="term" value="F:quinone reductase (NADPH) activity"/>
    <property type="evidence" value="ECO:0007669"/>
    <property type="project" value="TreeGrafter"/>
</dbReference>
<evidence type="ECO:0000313" key="4">
    <source>
        <dbReference type="EMBL" id="CAB4901621.1"/>
    </source>
</evidence>
<dbReference type="SUPFAM" id="SSF51735">
    <property type="entry name" value="NAD(P)-binding Rossmann-fold domains"/>
    <property type="match status" value="1"/>
</dbReference>
<dbReference type="Pfam" id="PF00107">
    <property type="entry name" value="ADH_zinc_N"/>
    <property type="match status" value="1"/>
</dbReference>
<keyword evidence="2" id="KW-0560">Oxidoreductase</keyword>
<dbReference type="GO" id="GO:0035925">
    <property type="term" value="F:mRNA 3'-UTR AU-rich region binding"/>
    <property type="evidence" value="ECO:0007669"/>
    <property type="project" value="TreeGrafter"/>
</dbReference>
<dbReference type="InterPro" id="IPR011032">
    <property type="entry name" value="GroES-like_sf"/>
</dbReference>
<name>A0A6J7G0Z6_9ZZZZ</name>
<dbReference type="InterPro" id="IPR036291">
    <property type="entry name" value="NAD(P)-bd_dom_sf"/>
</dbReference>
<dbReference type="SMART" id="SM00829">
    <property type="entry name" value="PKS_ER"/>
    <property type="match status" value="1"/>
</dbReference>
<reference evidence="4" key="1">
    <citation type="submission" date="2020-05" db="EMBL/GenBank/DDBJ databases">
        <authorList>
            <person name="Chiriac C."/>
            <person name="Salcher M."/>
            <person name="Ghai R."/>
            <person name="Kavagutti S V."/>
        </authorList>
    </citation>
    <scope>NUCLEOTIDE SEQUENCE</scope>
</reference>
<dbReference type="PANTHER" id="PTHR48106:SF13">
    <property type="entry name" value="QUINONE OXIDOREDUCTASE-RELATED"/>
    <property type="match status" value="1"/>
</dbReference>
<dbReference type="InterPro" id="IPR020843">
    <property type="entry name" value="ER"/>
</dbReference>
<organism evidence="4">
    <name type="scientific">freshwater metagenome</name>
    <dbReference type="NCBI Taxonomy" id="449393"/>
    <lineage>
        <taxon>unclassified sequences</taxon>
        <taxon>metagenomes</taxon>
        <taxon>ecological metagenomes</taxon>
    </lineage>
</organism>
<dbReference type="GO" id="GO:0005829">
    <property type="term" value="C:cytosol"/>
    <property type="evidence" value="ECO:0007669"/>
    <property type="project" value="TreeGrafter"/>
</dbReference>
<dbReference type="PANTHER" id="PTHR48106">
    <property type="entry name" value="QUINONE OXIDOREDUCTASE PIG3-RELATED"/>
    <property type="match status" value="1"/>
</dbReference>
<dbReference type="SUPFAM" id="SSF50129">
    <property type="entry name" value="GroES-like"/>
    <property type="match status" value="1"/>
</dbReference>